<feature type="region of interest" description="Disordered" evidence="1">
    <location>
        <begin position="368"/>
        <end position="389"/>
    </location>
</feature>
<evidence type="ECO:0000313" key="3">
    <source>
        <dbReference type="Proteomes" id="UP001178507"/>
    </source>
</evidence>
<organism evidence="2 3">
    <name type="scientific">Effrenium voratum</name>
    <dbReference type="NCBI Taxonomy" id="2562239"/>
    <lineage>
        <taxon>Eukaryota</taxon>
        <taxon>Sar</taxon>
        <taxon>Alveolata</taxon>
        <taxon>Dinophyceae</taxon>
        <taxon>Suessiales</taxon>
        <taxon>Symbiodiniaceae</taxon>
        <taxon>Effrenium</taxon>
    </lineage>
</organism>
<dbReference type="Gene3D" id="1.25.40.20">
    <property type="entry name" value="Ankyrin repeat-containing domain"/>
    <property type="match status" value="1"/>
</dbReference>
<name>A0AA36J616_9DINO</name>
<accession>A0AA36J616</accession>
<keyword evidence="3" id="KW-1185">Reference proteome</keyword>
<proteinExistence type="predicted"/>
<feature type="compositionally biased region" description="Low complexity" evidence="1">
    <location>
        <begin position="36"/>
        <end position="45"/>
    </location>
</feature>
<dbReference type="Proteomes" id="UP001178507">
    <property type="component" value="Unassembled WGS sequence"/>
</dbReference>
<feature type="compositionally biased region" description="Acidic residues" evidence="1">
    <location>
        <begin position="375"/>
        <end position="385"/>
    </location>
</feature>
<sequence>MRRSLSSNASLEPCESEAKLLKLLQNRRSKSQLTPSNGSVGGNSVRSAQSRLSGISRQSPSPATGVSAAFLVSSLVDSRSGPEATRAVAATLRQRGVSTQDFESEVHPLTGGRVAGPCRTHVAHAWDASYEELIDCIVRDAGSDLDRRYSLDVFGAEHLEEAKTDPVAAVQALILGVQEVLLVLDKDGLCLSRLWVLAEAMMAISKLRVSSAVHFSGSEAELLKWEACIDAVDWAVATSRKADERRLRTFAERVWDMGIGTDRLVTQLKVLLRKEVYGQILLKAVEQGDVGAIEAALQRGAPLEQRDVDGNTLEDLACFYNHPEIEEMLFQRRMQGMAHRPLSMFFKAEDLLEECGRAHPEVLMPFLTQPIDGTEPSDDESDEEAWQLLASLQHPFGQSPVAVS</sequence>
<dbReference type="EMBL" id="CAUJNA010003348">
    <property type="protein sequence ID" value="CAJ1399764.1"/>
    <property type="molecule type" value="Genomic_DNA"/>
</dbReference>
<reference evidence="2" key="1">
    <citation type="submission" date="2023-08" db="EMBL/GenBank/DDBJ databases">
        <authorList>
            <person name="Chen Y."/>
            <person name="Shah S."/>
            <person name="Dougan E. K."/>
            <person name="Thang M."/>
            <person name="Chan C."/>
        </authorList>
    </citation>
    <scope>NUCLEOTIDE SEQUENCE</scope>
</reference>
<comment type="caution">
    <text evidence="2">The sequence shown here is derived from an EMBL/GenBank/DDBJ whole genome shotgun (WGS) entry which is preliminary data.</text>
</comment>
<feature type="region of interest" description="Disordered" evidence="1">
    <location>
        <begin position="28"/>
        <end position="63"/>
    </location>
</feature>
<gene>
    <name evidence="2" type="ORF">EVOR1521_LOCUS23240</name>
</gene>
<protein>
    <submittedName>
        <fullName evidence="2">Uncharacterized protein</fullName>
    </submittedName>
</protein>
<dbReference type="AlphaFoldDB" id="A0AA36J616"/>
<evidence type="ECO:0000313" key="2">
    <source>
        <dbReference type="EMBL" id="CAJ1399764.1"/>
    </source>
</evidence>
<feature type="compositionally biased region" description="Polar residues" evidence="1">
    <location>
        <begin position="46"/>
        <end position="63"/>
    </location>
</feature>
<dbReference type="SUPFAM" id="SSF48403">
    <property type="entry name" value="Ankyrin repeat"/>
    <property type="match status" value="1"/>
</dbReference>
<evidence type="ECO:0000256" key="1">
    <source>
        <dbReference type="SAM" id="MobiDB-lite"/>
    </source>
</evidence>
<dbReference type="InterPro" id="IPR036770">
    <property type="entry name" value="Ankyrin_rpt-contain_sf"/>
</dbReference>